<dbReference type="GO" id="GO:0050380">
    <property type="term" value="F:undecaprenyl-diphosphatase activity"/>
    <property type="evidence" value="ECO:0007669"/>
    <property type="project" value="UniProtKB-UniRule"/>
</dbReference>
<keyword evidence="10 14" id="KW-0046">Antibiotic resistance</keyword>
<evidence type="ECO:0000256" key="13">
    <source>
        <dbReference type="ARBA" id="ARBA00047594"/>
    </source>
</evidence>
<evidence type="ECO:0000256" key="12">
    <source>
        <dbReference type="ARBA" id="ARBA00032932"/>
    </source>
</evidence>
<evidence type="ECO:0000256" key="10">
    <source>
        <dbReference type="ARBA" id="ARBA00023251"/>
    </source>
</evidence>
<comment type="caution">
    <text evidence="15">The sequence shown here is derived from an EMBL/GenBank/DDBJ whole genome shotgun (WGS) entry which is preliminary data.</text>
</comment>
<keyword evidence="6 14" id="KW-0812">Transmembrane</keyword>
<evidence type="ECO:0000313" key="15">
    <source>
        <dbReference type="EMBL" id="TCK46871.1"/>
    </source>
</evidence>
<proteinExistence type="inferred from homology"/>
<keyword evidence="9 14" id="KW-0472">Membrane</keyword>
<dbReference type="AlphaFoldDB" id="A0A4V2PNF2"/>
<feature type="transmembrane region" description="Helical" evidence="14">
    <location>
        <begin position="122"/>
        <end position="141"/>
    </location>
</feature>
<dbReference type="GO" id="GO:0009252">
    <property type="term" value="P:peptidoglycan biosynthetic process"/>
    <property type="evidence" value="ECO:0007669"/>
    <property type="project" value="UniProtKB-KW"/>
</dbReference>
<comment type="miscellaneous">
    <text evidence="14">Bacitracin is thought to be involved in the inhibition of peptidoglycan synthesis by sequestering undecaprenyl diphosphate, thereby reducing the pool of lipid carrier available.</text>
</comment>
<dbReference type="GO" id="GO:0046677">
    <property type="term" value="P:response to antibiotic"/>
    <property type="evidence" value="ECO:0007669"/>
    <property type="project" value="UniProtKB-UniRule"/>
</dbReference>
<feature type="transmembrane region" description="Helical" evidence="14">
    <location>
        <begin position="40"/>
        <end position="63"/>
    </location>
</feature>
<evidence type="ECO:0000256" key="8">
    <source>
        <dbReference type="ARBA" id="ARBA00022989"/>
    </source>
</evidence>
<evidence type="ECO:0000256" key="14">
    <source>
        <dbReference type="HAMAP-Rule" id="MF_01006"/>
    </source>
</evidence>
<keyword evidence="14" id="KW-0133">Cell shape</keyword>
<dbReference type="EMBL" id="SMGD01000016">
    <property type="protein sequence ID" value="TCK46871.1"/>
    <property type="molecule type" value="Genomic_DNA"/>
</dbReference>
<evidence type="ECO:0000256" key="5">
    <source>
        <dbReference type="ARBA" id="ARBA00022475"/>
    </source>
</evidence>
<name>A0A4V2PNF2_9GAMM</name>
<evidence type="ECO:0000313" key="16">
    <source>
        <dbReference type="Proteomes" id="UP000295565"/>
    </source>
</evidence>
<keyword evidence="14" id="KW-0573">Peptidoglycan synthesis</keyword>
<evidence type="ECO:0000256" key="6">
    <source>
        <dbReference type="ARBA" id="ARBA00022692"/>
    </source>
</evidence>
<dbReference type="Proteomes" id="UP000295565">
    <property type="component" value="Unassembled WGS sequence"/>
</dbReference>
<keyword evidence="7 14" id="KW-0378">Hydrolase</keyword>
<dbReference type="GO" id="GO:0071555">
    <property type="term" value="P:cell wall organization"/>
    <property type="evidence" value="ECO:0007669"/>
    <property type="project" value="UniProtKB-KW"/>
</dbReference>
<keyword evidence="8 14" id="KW-1133">Transmembrane helix</keyword>
<dbReference type="HAMAP" id="MF_01006">
    <property type="entry name" value="Undec_diphosphatase"/>
    <property type="match status" value="1"/>
</dbReference>
<reference evidence="15 16" key="1">
    <citation type="submission" date="2019-03" db="EMBL/GenBank/DDBJ databases">
        <title>Genomic Encyclopedia of Type Strains, Phase IV (KMG-IV): sequencing the most valuable type-strain genomes for metagenomic binning, comparative biology and taxonomic classification.</title>
        <authorList>
            <person name="Goeker M."/>
        </authorList>
    </citation>
    <scope>NUCLEOTIDE SEQUENCE [LARGE SCALE GENOMIC DNA]</scope>
    <source>
        <strain evidence="15 16">DSM 18577</strain>
    </source>
</reference>
<dbReference type="PANTHER" id="PTHR30622:SF2">
    <property type="entry name" value="UNDECAPRENYL-DIPHOSPHATASE"/>
    <property type="match status" value="1"/>
</dbReference>
<evidence type="ECO:0000256" key="3">
    <source>
        <dbReference type="ARBA" id="ARBA00012374"/>
    </source>
</evidence>
<evidence type="ECO:0000256" key="9">
    <source>
        <dbReference type="ARBA" id="ARBA00023136"/>
    </source>
</evidence>
<feature type="transmembrane region" description="Helical" evidence="14">
    <location>
        <begin position="229"/>
        <end position="255"/>
    </location>
</feature>
<organism evidence="15 16">
    <name type="scientific">Celerinatantimonas diazotrophica</name>
    <dbReference type="NCBI Taxonomy" id="412034"/>
    <lineage>
        <taxon>Bacteria</taxon>
        <taxon>Pseudomonadati</taxon>
        <taxon>Pseudomonadota</taxon>
        <taxon>Gammaproteobacteria</taxon>
        <taxon>Celerinatantimonadaceae</taxon>
        <taxon>Celerinatantimonas</taxon>
    </lineage>
</organism>
<dbReference type="GO" id="GO:0005886">
    <property type="term" value="C:plasma membrane"/>
    <property type="evidence" value="ECO:0007669"/>
    <property type="project" value="UniProtKB-SubCell"/>
</dbReference>
<accession>A0A4V2PNF2</accession>
<comment type="subcellular location">
    <subcellularLocation>
        <location evidence="1 14">Cell membrane</location>
        <topology evidence="1 14">Multi-pass membrane protein</topology>
    </subcellularLocation>
</comment>
<comment type="catalytic activity">
    <reaction evidence="13 14">
        <text>di-trans,octa-cis-undecaprenyl diphosphate + H2O = di-trans,octa-cis-undecaprenyl phosphate + phosphate + H(+)</text>
        <dbReference type="Rhea" id="RHEA:28094"/>
        <dbReference type="ChEBI" id="CHEBI:15377"/>
        <dbReference type="ChEBI" id="CHEBI:15378"/>
        <dbReference type="ChEBI" id="CHEBI:43474"/>
        <dbReference type="ChEBI" id="CHEBI:58405"/>
        <dbReference type="ChEBI" id="CHEBI:60392"/>
        <dbReference type="EC" id="3.6.1.27"/>
    </reaction>
</comment>
<dbReference type="PANTHER" id="PTHR30622">
    <property type="entry name" value="UNDECAPRENYL-DIPHOSPHATASE"/>
    <property type="match status" value="1"/>
</dbReference>
<evidence type="ECO:0000256" key="7">
    <source>
        <dbReference type="ARBA" id="ARBA00022801"/>
    </source>
</evidence>
<feature type="transmembrane region" description="Helical" evidence="14">
    <location>
        <begin position="267"/>
        <end position="284"/>
    </location>
</feature>
<dbReference type="OrthoDB" id="9808289at2"/>
<keyword evidence="14" id="KW-0961">Cell wall biogenesis/degradation</keyword>
<dbReference type="RefSeq" id="WP_131913777.1">
    <property type="nucleotide sequence ID" value="NZ_OU594967.1"/>
</dbReference>
<comment type="function">
    <text evidence="14">Catalyzes the dephosphorylation of undecaprenyl diphosphate (UPP). Confers resistance to bacitracin.</text>
</comment>
<sequence length="285" mass="31117">MHIVQILILAIVQGIAELLPVSSSAHVILAEKLMGLDPTAPAMTLLLVMLHTGTMFAVIVYFWKSWKKTYFQSTQQFFLNLSRLIIATFATGVIGLAFLLGAKKLMAHSSPHFEIEQLFGNLHLIAASLAAVGVLIIISSLKQKHQHNDISATHSLIIGIVQGLCLPFRGFSRSGATISTSLLLGVNRQRAEEFSFALAVILTPVVIAKEGYRIFKYDSSAVAAGTHHLSISLGHAFGMGLLGMVFSFLAGLAAMRWLSSWLENGRWHWFGCYCIVVSALVFTFS</sequence>
<dbReference type="GO" id="GO:0008360">
    <property type="term" value="P:regulation of cell shape"/>
    <property type="evidence" value="ECO:0007669"/>
    <property type="project" value="UniProtKB-KW"/>
</dbReference>
<evidence type="ECO:0000256" key="1">
    <source>
        <dbReference type="ARBA" id="ARBA00004651"/>
    </source>
</evidence>
<dbReference type="EC" id="3.6.1.27" evidence="3 14"/>
<evidence type="ECO:0000256" key="4">
    <source>
        <dbReference type="ARBA" id="ARBA00021581"/>
    </source>
</evidence>
<evidence type="ECO:0000256" key="11">
    <source>
        <dbReference type="ARBA" id="ARBA00032707"/>
    </source>
</evidence>
<feature type="transmembrane region" description="Helical" evidence="14">
    <location>
        <begin position="84"/>
        <end position="102"/>
    </location>
</feature>
<gene>
    <name evidence="14" type="primary">uppP</name>
    <name evidence="15" type="ORF">EV690_3019</name>
</gene>
<keyword evidence="5 14" id="KW-1003">Cell membrane</keyword>
<keyword evidence="16" id="KW-1185">Reference proteome</keyword>
<dbReference type="Pfam" id="PF02673">
    <property type="entry name" value="BacA"/>
    <property type="match status" value="1"/>
</dbReference>
<protein>
    <recommendedName>
        <fullName evidence="4 14">Undecaprenyl-diphosphatase</fullName>
        <ecNumber evidence="3 14">3.6.1.27</ecNumber>
    </recommendedName>
    <alternativeName>
        <fullName evidence="12 14">Bacitracin resistance protein</fullName>
    </alternativeName>
    <alternativeName>
        <fullName evidence="11 14">Undecaprenyl pyrophosphate phosphatase</fullName>
    </alternativeName>
</protein>
<dbReference type="InterPro" id="IPR003824">
    <property type="entry name" value="UppP"/>
</dbReference>
<evidence type="ECO:0000256" key="2">
    <source>
        <dbReference type="ARBA" id="ARBA00010621"/>
    </source>
</evidence>
<comment type="similarity">
    <text evidence="2 14">Belongs to the UppP family.</text>
</comment>